<keyword evidence="1" id="KW-1133">Transmembrane helix</keyword>
<evidence type="ECO:0000256" key="1">
    <source>
        <dbReference type="SAM" id="Phobius"/>
    </source>
</evidence>
<accession>A0ABW3HHB3</accession>
<feature type="transmembrane region" description="Helical" evidence="1">
    <location>
        <begin position="12"/>
        <end position="34"/>
    </location>
</feature>
<dbReference type="EMBL" id="JBHTIT010000001">
    <property type="protein sequence ID" value="MFD0949102.1"/>
    <property type="molecule type" value="Genomic_DNA"/>
</dbReference>
<keyword evidence="1" id="KW-0472">Membrane</keyword>
<comment type="caution">
    <text evidence="2">The sequence shown here is derived from an EMBL/GenBank/DDBJ whole genome shotgun (WGS) entry which is preliminary data.</text>
</comment>
<keyword evidence="3" id="KW-1185">Reference proteome</keyword>
<sequence>MSTTAQRPWYRQFWVWFIIVLPFISIMGSLYFVYTAVVNRDDVVSGDWYQDGKSINEDFARVDVARELNMHANIILDDISGEVLVSMQGNKDVQWPASLKLNLYHVTQKVRDQTLNLTAVSPGEYRGQLAKAPVGFYTLDLSTSDWHMSKDINLPADGNIDLSAQ</sequence>
<keyword evidence="1" id="KW-0812">Transmembrane</keyword>
<dbReference type="RefSeq" id="WP_379068381.1">
    <property type="nucleotide sequence ID" value="NZ_JBHTIT010000001.1"/>
</dbReference>
<name>A0ABW3HHB3_9GAMM</name>
<reference evidence="3" key="1">
    <citation type="journal article" date="2019" name="Int. J. Syst. Evol. Microbiol.">
        <title>The Global Catalogue of Microorganisms (GCM) 10K type strain sequencing project: providing services to taxonomists for standard genome sequencing and annotation.</title>
        <authorList>
            <consortium name="The Broad Institute Genomics Platform"/>
            <consortium name="The Broad Institute Genome Sequencing Center for Infectious Disease"/>
            <person name="Wu L."/>
            <person name="Ma J."/>
        </authorList>
    </citation>
    <scope>NUCLEOTIDE SEQUENCE [LARGE SCALE GENOMIC DNA]</scope>
    <source>
        <strain evidence="3">CCUG 63419</strain>
    </source>
</reference>
<dbReference type="Proteomes" id="UP001597044">
    <property type="component" value="Unassembled WGS sequence"/>
</dbReference>
<protein>
    <submittedName>
        <fullName evidence="2">FixH family protein</fullName>
    </submittedName>
</protein>
<gene>
    <name evidence="2" type="ORF">ACFQ0F_01610</name>
</gene>
<proteinExistence type="predicted"/>
<evidence type="ECO:0000313" key="2">
    <source>
        <dbReference type="EMBL" id="MFD0949102.1"/>
    </source>
</evidence>
<dbReference type="InterPro" id="IPR008620">
    <property type="entry name" value="FixH"/>
</dbReference>
<evidence type="ECO:0000313" key="3">
    <source>
        <dbReference type="Proteomes" id="UP001597044"/>
    </source>
</evidence>
<dbReference type="Pfam" id="PF05751">
    <property type="entry name" value="FixH"/>
    <property type="match status" value="1"/>
</dbReference>
<organism evidence="2 3">
    <name type="scientific">Paraperlucidibaca wandonensis</name>
    <dbReference type="NCBI Taxonomy" id="1268273"/>
    <lineage>
        <taxon>Bacteria</taxon>
        <taxon>Pseudomonadati</taxon>
        <taxon>Pseudomonadota</taxon>
        <taxon>Gammaproteobacteria</taxon>
        <taxon>Moraxellales</taxon>
        <taxon>Moraxellaceae</taxon>
        <taxon>Paraperlucidibaca</taxon>
    </lineage>
</organism>